<dbReference type="OrthoDB" id="97750at2157"/>
<comment type="similarity">
    <text evidence="1">Belongs to the ABC transporter superfamily.</text>
</comment>
<dbReference type="AlphaFoldDB" id="A0A1G8YN61"/>
<keyword evidence="4 7" id="KW-0067">ATP-binding</keyword>
<dbReference type="GO" id="GO:0016887">
    <property type="term" value="F:ATP hydrolysis activity"/>
    <property type="evidence" value="ECO:0007669"/>
    <property type="project" value="InterPro"/>
</dbReference>
<dbReference type="GO" id="GO:0015807">
    <property type="term" value="P:L-amino acid transport"/>
    <property type="evidence" value="ECO:0007669"/>
    <property type="project" value="TreeGrafter"/>
</dbReference>
<dbReference type="PROSITE" id="PS00211">
    <property type="entry name" value="ABC_TRANSPORTER_1"/>
    <property type="match status" value="1"/>
</dbReference>
<sequence length="250" mass="26583">MSPTVAPDGGREVVLSVDGVDAGYGETQVLRDLSLSVEEGEIVSLVGRNGAGKTTTLRTINGILTPTAGTVSYRGEDISGLDQTATAKRGISLVPEERQIFPELSVMENLRLAEFGGATDDAAHSVSVDEALGMFENLAERTDNPGSSLSGGEQQMLAIARALVAGADLILLDEPTEGLAPYIVQDVMDIVEDINERGISVLLVEQNVHVGLELADRNYVIDQGRIVWEGTSEELESNRAILDRHLGVSV</sequence>
<keyword evidence="2" id="KW-0813">Transport</keyword>
<proteinExistence type="inferred from homology"/>
<dbReference type="RefSeq" id="WP_092704182.1">
    <property type="nucleotide sequence ID" value="NZ_FNFC01000015.1"/>
</dbReference>
<dbReference type="InterPro" id="IPR052156">
    <property type="entry name" value="BCAA_Transport_ATP-bd_LivF"/>
</dbReference>
<dbReference type="PANTHER" id="PTHR43820:SF2">
    <property type="entry name" value="ABC TRANSPORTER ATP-BINDING PROTEIN"/>
    <property type="match status" value="1"/>
</dbReference>
<keyword evidence="8" id="KW-1185">Reference proteome</keyword>
<dbReference type="GO" id="GO:0005524">
    <property type="term" value="F:ATP binding"/>
    <property type="evidence" value="ECO:0007669"/>
    <property type="project" value="UniProtKB-KW"/>
</dbReference>
<name>A0A1G8YN61_9EURY</name>
<evidence type="ECO:0000256" key="5">
    <source>
        <dbReference type="ARBA" id="ARBA00022970"/>
    </source>
</evidence>
<evidence type="ECO:0000313" key="8">
    <source>
        <dbReference type="Proteomes" id="UP000198856"/>
    </source>
</evidence>
<keyword evidence="3" id="KW-0547">Nucleotide-binding</keyword>
<organism evidence="7 8">
    <name type="scientific">Halovenus aranensis</name>
    <dbReference type="NCBI Taxonomy" id="890420"/>
    <lineage>
        <taxon>Archaea</taxon>
        <taxon>Methanobacteriati</taxon>
        <taxon>Methanobacteriota</taxon>
        <taxon>Stenosarchaea group</taxon>
        <taxon>Halobacteria</taxon>
        <taxon>Halobacteriales</taxon>
        <taxon>Haloarculaceae</taxon>
        <taxon>Halovenus</taxon>
    </lineage>
</organism>
<dbReference type="InterPro" id="IPR003593">
    <property type="entry name" value="AAA+_ATPase"/>
</dbReference>
<accession>A0A1G8YN61</accession>
<keyword evidence="5" id="KW-0029">Amino-acid transport</keyword>
<evidence type="ECO:0000256" key="2">
    <source>
        <dbReference type="ARBA" id="ARBA00022448"/>
    </source>
</evidence>
<evidence type="ECO:0000256" key="4">
    <source>
        <dbReference type="ARBA" id="ARBA00022840"/>
    </source>
</evidence>
<gene>
    <name evidence="7" type="ORF">SAMN05216226_11561</name>
</gene>
<dbReference type="Gene3D" id="3.40.50.300">
    <property type="entry name" value="P-loop containing nucleotide triphosphate hydrolases"/>
    <property type="match status" value="1"/>
</dbReference>
<dbReference type="InterPro" id="IPR017871">
    <property type="entry name" value="ABC_transporter-like_CS"/>
</dbReference>
<dbReference type="CDD" id="cd03224">
    <property type="entry name" value="ABC_TM1139_LivF_branched"/>
    <property type="match status" value="1"/>
</dbReference>
<dbReference type="SUPFAM" id="SSF52540">
    <property type="entry name" value="P-loop containing nucleoside triphosphate hydrolases"/>
    <property type="match status" value="1"/>
</dbReference>
<dbReference type="EMBL" id="FNFC01000015">
    <property type="protein sequence ID" value="SDK04167.1"/>
    <property type="molecule type" value="Genomic_DNA"/>
</dbReference>
<dbReference type="STRING" id="890420.SAMN05216226_11561"/>
<reference evidence="7 8" key="1">
    <citation type="submission" date="2016-10" db="EMBL/GenBank/DDBJ databases">
        <authorList>
            <person name="de Groot N.N."/>
        </authorList>
    </citation>
    <scope>NUCLEOTIDE SEQUENCE [LARGE SCALE GENOMIC DNA]</scope>
    <source>
        <strain evidence="7 8">IBRC-M10015</strain>
    </source>
</reference>
<evidence type="ECO:0000256" key="3">
    <source>
        <dbReference type="ARBA" id="ARBA00022741"/>
    </source>
</evidence>
<evidence type="ECO:0000256" key="1">
    <source>
        <dbReference type="ARBA" id="ARBA00005417"/>
    </source>
</evidence>
<dbReference type="SMART" id="SM00382">
    <property type="entry name" value="AAA"/>
    <property type="match status" value="1"/>
</dbReference>
<evidence type="ECO:0000313" key="7">
    <source>
        <dbReference type="EMBL" id="SDK04167.1"/>
    </source>
</evidence>
<dbReference type="PANTHER" id="PTHR43820">
    <property type="entry name" value="HIGH-AFFINITY BRANCHED-CHAIN AMINO ACID TRANSPORT ATP-BINDING PROTEIN LIVF"/>
    <property type="match status" value="1"/>
</dbReference>
<dbReference type="Pfam" id="PF00005">
    <property type="entry name" value="ABC_tran"/>
    <property type="match status" value="1"/>
</dbReference>
<dbReference type="InterPro" id="IPR003439">
    <property type="entry name" value="ABC_transporter-like_ATP-bd"/>
</dbReference>
<dbReference type="PROSITE" id="PS50893">
    <property type="entry name" value="ABC_TRANSPORTER_2"/>
    <property type="match status" value="1"/>
</dbReference>
<protein>
    <submittedName>
        <fullName evidence="7">Amino acid/amide ABC transporter ATP-binding protein 2, HAAT family</fullName>
    </submittedName>
</protein>
<evidence type="ECO:0000259" key="6">
    <source>
        <dbReference type="PROSITE" id="PS50893"/>
    </source>
</evidence>
<feature type="domain" description="ABC transporter" evidence="6">
    <location>
        <begin position="15"/>
        <end position="248"/>
    </location>
</feature>
<dbReference type="GO" id="GO:0015658">
    <property type="term" value="F:branched-chain amino acid transmembrane transporter activity"/>
    <property type="evidence" value="ECO:0007669"/>
    <property type="project" value="TreeGrafter"/>
</dbReference>
<dbReference type="InterPro" id="IPR027417">
    <property type="entry name" value="P-loop_NTPase"/>
</dbReference>
<dbReference type="Proteomes" id="UP000198856">
    <property type="component" value="Unassembled WGS sequence"/>
</dbReference>